<organism evidence="1 2">
    <name type="scientific">Hornefia porci</name>
    <dbReference type="NCBI Taxonomy" id="2652292"/>
    <lineage>
        <taxon>Bacteria</taxon>
        <taxon>Bacillati</taxon>
        <taxon>Bacillota</taxon>
        <taxon>Clostridia</taxon>
        <taxon>Peptostreptococcales</taxon>
        <taxon>Anaerovoracaceae</taxon>
        <taxon>Hornefia</taxon>
    </lineage>
</organism>
<reference evidence="1 2" key="1">
    <citation type="journal article" date="2016" name="Appl. Environ. Microbiol.">
        <title>Function and Phylogeny of Bacterial Butyryl Coenzyme A:Acetate Transferases and Their Diversity in the Proximal Colon of Swine.</title>
        <authorList>
            <person name="Trachsel J."/>
            <person name="Bayles D.O."/>
            <person name="Looft T."/>
            <person name="Levine U.Y."/>
            <person name="Allen H.K."/>
        </authorList>
    </citation>
    <scope>NUCLEOTIDE SEQUENCE [LARGE SCALE GENOMIC DNA]</scope>
    <source>
        <strain evidence="1 2">68-3-10</strain>
    </source>
</reference>
<name>A0A1Q9JJK0_9FIRM</name>
<proteinExistence type="predicted"/>
<dbReference type="EMBL" id="MJIE01000001">
    <property type="protein sequence ID" value="OLR56335.1"/>
    <property type="molecule type" value="Genomic_DNA"/>
</dbReference>
<comment type="caution">
    <text evidence="1">The sequence shown here is derived from an EMBL/GenBank/DDBJ whole genome shotgun (WGS) entry which is preliminary data.</text>
</comment>
<protein>
    <submittedName>
        <fullName evidence="1">Uncharacterized protein</fullName>
    </submittedName>
</protein>
<accession>A0A1Q9JJK0</accession>
<dbReference type="Proteomes" id="UP000187404">
    <property type="component" value="Unassembled WGS sequence"/>
</dbReference>
<evidence type="ECO:0000313" key="2">
    <source>
        <dbReference type="Proteomes" id="UP000187404"/>
    </source>
</evidence>
<dbReference type="AlphaFoldDB" id="A0A1Q9JJK0"/>
<gene>
    <name evidence="1" type="ORF">BHK98_09805</name>
</gene>
<keyword evidence="2" id="KW-1185">Reference proteome</keyword>
<sequence length="73" mass="8104">MLKTSITQRAYPAACRREFQSDYPKTLRQRDSETAEFLSTSIKQYLPAHPSIGLCAAALLTICCQRPLSPTGT</sequence>
<evidence type="ECO:0000313" key="1">
    <source>
        <dbReference type="EMBL" id="OLR56335.1"/>
    </source>
</evidence>
<dbReference type="STRING" id="1261640.BHK98_09805"/>